<reference evidence="1 2" key="1">
    <citation type="submission" date="2022-01" db="EMBL/GenBank/DDBJ databases">
        <title>Maritalea mediterranea sp. nov., isolated from marine plastic residues from the Malva-rosa beach (Valencia, Spain).</title>
        <authorList>
            <person name="Vidal-Verdu A."/>
            <person name="Molina-Menor E."/>
            <person name="Pascual J."/>
            <person name="Pereto J."/>
            <person name="Porcar M."/>
        </authorList>
    </citation>
    <scope>NUCLEOTIDE SEQUENCE [LARGE SCALE GENOMIC DNA]</scope>
    <source>
        <strain evidence="1 2">P4.10X</strain>
    </source>
</reference>
<evidence type="ECO:0008006" key="3">
    <source>
        <dbReference type="Google" id="ProtNLM"/>
    </source>
</evidence>
<proteinExistence type="predicted"/>
<sequence>MNDPAHAKNRYGLLRGLHQAGINDFDVHLAGDAPKPSRFPVFLRYLSVSLPPVAGLINSQSELDSTIEALALAGEPLDDLIVIEYCAEPFEQDYFVKLSAYRIDDQYMLDLFLYDQKWYVKYGDVDTMPPNFAETEARLLRENKWIDQAQQVFDLAQIEYGRVDFSLVNNRPQFYEINFHPQFTMSEYESKCPKRLENAKFAARRRMDAMKVLDAGPSERAIANIHDSEVTAFRLRPWRNFAPQRY</sequence>
<name>A0ABS9E564_9HYPH</name>
<dbReference type="RefSeq" id="WP_236112588.1">
    <property type="nucleotide sequence ID" value="NZ_JAKGTI010000001.1"/>
</dbReference>
<dbReference type="SUPFAM" id="SSF56059">
    <property type="entry name" value="Glutathione synthetase ATP-binding domain-like"/>
    <property type="match status" value="1"/>
</dbReference>
<dbReference type="Proteomes" id="UP001201217">
    <property type="component" value="Unassembled WGS sequence"/>
</dbReference>
<evidence type="ECO:0000313" key="1">
    <source>
        <dbReference type="EMBL" id="MCF4097049.1"/>
    </source>
</evidence>
<organism evidence="1 2">
    <name type="scientific">Maritalea mediterranea</name>
    <dbReference type="NCBI Taxonomy" id="2909667"/>
    <lineage>
        <taxon>Bacteria</taxon>
        <taxon>Pseudomonadati</taxon>
        <taxon>Pseudomonadota</taxon>
        <taxon>Alphaproteobacteria</taxon>
        <taxon>Hyphomicrobiales</taxon>
        <taxon>Devosiaceae</taxon>
        <taxon>Maritalea</taxon>
    </lineage>
</organism>
<gene>
    <name evidence="1" type="ORF">L1I42_00935</name>
</gene>
<protein>
    <recommendedName>
        <fullName evidence="3">ATP-grasp domain-containing protein</fullName>
    </recommendedName>
</protein>
<keyword evidence="2" id="KW-1185">Reference proteome</keyword>
<dbReference type="EMBL" id="JAKGTI010000001">
    <property type="protein sequence ID" value="MCF4097049.1"/>
    <property type="molecule type" value="Genomic_DNA"/>
</dbReference>
<comment type="caution">
    <text evidence="1">The sequence shown here is derived from an EMBL/GenBank/DDBJ whole genome shotgun (WGS) entry which is preliminary data.</text>
</comment>
<accession>A0ABS9E564</accession>
<evidence type="ECO:0000313" key="2">
    <source>
        <dbReference type="Proteomes" id="UP001201217"/>
    </source>
</evidence>